<reference evidence="1" key="1">
    <citation type="journal article" date="2020" name="Stud. Mycol.">
        <title>101 Dothideomycetes genomes: a test case for predicting lifestyles and emergence of pathogens.</title>
        <authorList>
            <person name="Haridas S."/>
            <person name="Albert R."/>
            <person name="Binder M."/>
            <person name="Bloem J."/>
            <person name="Labutti K."/>
            <person name="Salamov A."/>
            <person name="Andreopoulos B."/>
            <person name="Baker S."/>
            <person name="Barry K."/>
            <person name="Bills G."/>
            <person name="Bluhm B."/>
            <person name="Cannon C."/>
            <person name="Castanera R."/>
            <person name="Culley D."/>
            <person name="Daum C."/>
            <person name="Ezra D."/>
            <person name="Gonzalez J."/>
            <person name="Henrissat B."/>
            <person name="Kuo A."/>
            <person name="Liang C."/>
            <person name="Lipzen A."/>
            <person name="Lutzoni F."/>
            <person name="Magnuson J."/>
            <person name="Mondo S."/>
            <person name="Nolan M."/>
            <person name="Ohm R."/>
            <person name="Pangilinan J."/>
            <person name="Park H.-J."/>
            <person name="Ramirez L."/>
            <person name="Alfaro M."/>
            <person name="Sun H."/>
            <person name="Tritt A."/>
            <person name="Yoshinaga Y."/>
            <person name="Zwiers L.-H."/>
            <person name="Turgeon B."/>
            <person name="Goodwin S."/>
            <person name="Spatafora J."/>
            <person name="Crous P."/>
            <person name="Grigoriev I."/>
        </authorList>
    </citation>
    <scope>NUCLEOTIDE SEQUENCE</scope>
    <source>
        <strain evidence="1">CBS 133067</strain>
    </source>
</reference>
<accession>A0A9P4LZJ3</accession>
<proteinExistence type="predicted"/>
<dbReference type="OrthoDB" id="5428055at2759"/>
<sequence length="395" mass="45621">MTAIEKRGYASRYYAKNWDSIFSKDRNITEENRSGHFRGAFGEDFDGIGPFLRDTKDSLPLRTIETVEEFCQGVRLKEVLSDAGPAESQHTAWLDERSYSTNNASLRRESCSSHLSAKQLYKHLKAPRFNCPTRPDADRRLIYIANINAAHVRILAETASYHQIAALKDTIWKHLCNEASIGVKIASKGFTTFQLGFFFPFYTLRFQSPLEAPGRKSPPRKWRDLSFLHMRPRKSQDDGHYVLHETQFSFTICGTDNSRWIAYAFDDTKVDDTDLRHGLSLTSDGVDIPCDPTAWNEFNDCLESNQPIWNPREYFLTIMNSRITQVLKEWEDIMARVERSLREDLEKNCHSSILSSKRGRKNERGEFFRKTLDWAVQNTADSLGDLQVQTHSLER</sequence>
<dbReference type="Proteomes" id="UP000799772">
    <property type="component" value="Unassembled WGS sequence"/>
</dbReference>
<dbReference type="AlphaFoldDB" id="A0A9P4LZJ3"/>
<gene>
    <name evidence="1" type="ORF">NA57DRAFT_62192</name>
</gene>
<organism evidence="1 2">
    <name type="scientific">Rhizodiscina lignyota</name>
    <dbReference type="NCBI Taxonomy" id="1504668"/>
    <lineage>
        <taxon>Eukaryota</taxon>
        <taxon>Fungi</taxon>
        <taxon>Dikarya</taxon>
        <taxon>Ascomycota</taxon>
        <taxon>Pezizomycotina</taxon>
        <taxon>Dothideomycetes</taxon>
        <taxon>Pleosporomycetidae</taxon>
        <taxon>Aulographales</taxon>
        <taxon>Rhizodiscinaceae</taxon>
        <taxon>Rhizodiscina</taxon>
    </lineage>
</organism>
<dbReference type="EMBL" id="ML978143">
    <property type="protein sequence ID" value="KAF2092666.1"/>
    <property type="molecule type" value="Genomic_DNA"/>
</dbReference>
<protein>
    <submittedName>
        <fullName evidence="1">Uncharacterized protein</fullName>
    </submittedName>
</protein>
<comment type="caution">
    <text evidence="1">The sequence shown here is derived from an EMBL/GenBank/DDBJ whole genome shotgun (WGS) entry which is preliminary data.</text>
</comment>
<evidence type="ECO:0000313" key="2">
    <source>
        <dbReference type="Proteomes" id="UP000799772"/>
    </source>
</evidence>
<name>A0A9P4LZJ3_9PEZI</name>
<evidence type="ECO:0000313" key="1">
    <source>
        <dbReference type="EMBL" id="KAF2092666.1"/>
    </source>
</evidence>
<keyword evidence="2" id="KW-1185">Reference proteome</keyword>